<feature type="coiled-coil region" evidence="8">
    <location>
        <begin position="299"/>
        <end position="367"/>
    </location>
</feature>
<dbReference type="PANTHER" id="PTHR23168">
    <property type="entry name" value="MITOTIC SPINDLE ASSEMBLY CHECKPOINT PROTEIN MAD1 MITOTIC ARREST DEFICIENT-LIKE PROTEIN 1"/>
    <property type="match status" value="1"/>
</dbReference>
<feature type="coiled-coil region" evidence="8">
    <location>
        <begin position="92"/>
        <end position="257"/>
    </location>
</feature>
<dbReference type="GO" id="GO:0051301">
    <property type="term" value="P:cell division"/>
    <property type="evidence" value="ECO:0007669"/>
    <property type="project" value="UniProtKB-KW"/>
</dbReference>
<dbReference type="InterPro" id="IPR008672">
    <property type="entry name" value="Mad1"/>
</dbReference>
<dbReference type="GO" id="GO:0051315">
    <property type="term" value="P:attachment of mitotic spindle microtubules to kinetochore"/>
    <property type="evidence" value="ECO:0007669"/>
    <property type="project" value="TreeGrafter"/>
</dbReference>
<dbReference type="EMBL" id="MCBR01001713">
    <property type="protein sequence ID" value="RKF82224.1"/>
    <property type="molecule type" value="Genomic_DNA"/>
</dbReference>
<evidence type="ECO:0000256" key="2">
    <source>
        <dbReference type="ARBA" id="ARBA00008029"/>
    </source>
</evidence>
<dbReference type="SUPFAM" id="SSF75704">
    <property type="entry name" value="Mitotic arrest deficient-like 1, Mad1"/>
    <property type="match status" value="1"/>
</dbReference>
<dbReference type="GO" id="GO:0005635">
    <property type="term" value="C:nuclear envelope"/>
    <property type="evidence" value="ECO:0007669"/>
    <property type="project" value="TreeGrafter"/>
</dbReference>
<dbReference type="OrthoDB" id="331602at2759"/>
<evidence type="ECO:0000256" key="3">
    <source>
        <dbReference type="ARBA" id="ARBA00022019"/>
    </source>
</evidence>
<dbReference type="GO" id="GO:0007094">
    <property type="term" value="P:mitotic spindle assembly checkpoint signaling"/>
    <property type="evidence" value="ECO:0007669"/>
    <property type="project" value="InterPro"/>
</dbReference>
<proteinExistence type="inferred from homology"/>
<evidence type="ECO:0000256" key="5">
    <source>
        <dbReference type="ARBA" id="ARBA00022776"/>
    </source>
</evidence>
<dbReference type="Gene3D" id="6.10.250.90">
    <property type="match status" value="1"/>
</dbReference>
<feature type="region of interest" description="Disordered" evidence="9">
    <location>
        <begin position="1"/>
        <end position="33"/>
    </location>
</feature>
<dbReference type="Gene3D" id="3.30.457.60">
    <property type="match status" value="1"/>
</dbReference>
<comment type="similarity">
    <text evidence="2">Belongs to the MAD1 family.</text>
</comment>
<sequence length="769" mass="88415">MAAFTPLQADASQRRNTVSASGIRQPNFGNSIPRARTTVRIPDTIANLKAANSQPSFNFLTGESPRATHGGDDFRKTISNIPLSTSRRNTLALDNENEKERHKIEFDNLTAENKTLKYTIDSYKQEQELLKLRYESELRDVTRRAEDDFKKAQTADADRTKAVRQLQSALNEIKEIRDSADQDKASFSKKLREQAETQRELEEKLLDLKTEHEEAIRNLGRNLTELESRNQSLRQTIQDLQDESKNKEKNLQDIQQKLSERISDCGQYEAEILRLKAQISDDETLSIIKRELTEQVSHIKRQELKNRELMSELNHFKQIHKSVEVVEEEKMTLQRRLDAKEGLELELEEAKTQRQRLEDERSAWTAYLQSQAGPNGEVEFDSPEAIARALNSERLNTATLLERLGSLNQDLSNKECIIQNIEKDKQNLKEELEKLKTSGVEKNPGKLQFRLERQKNLAIKEAEYLRAQLKTYDTEDLTFQPETVDESKSKLISELEDLVEQYRQELQVLNDELASKENSKPETLGNKRKCDDSGDYDRQDQLIRKLRNLQNELDSLHNSKMLLEKDLSVARERLEAALQQNKTRILALRNNPTSNYEAIKQTTLTTLRQENYELLAQLQGTAQSVESVPSSSLAAARLEHSATQQALASEKKRNDRLMKVWGAKSTEFRQMVISLLGWDVVFMRDGKTRMTSFFYPSHDDDENSIVFDGEKGTMKVSGGPKSAFAIKISDQIRFWCKERGSIPCFLAALTLEFWEEKNGDRTLRGVDQL</sequence>
<comment type="subcellular location">
    <subcellularLocation>
        <location evidence="1">Nucleus</location>
    </subcellularLocation>
</comment>
<reference evidence="10 11" key="1">
    <citation type="journal article" date="2018" name="BMC Genomics">
        <title>Comparative genome analyses reveal sequence features reflecting distinct modes of host-adaptation between dicot and monocot powdery mildew.</title>
        <authorList>
            <person name="Wu Y."/>
            <person name="Ma X."/>
            <person name="Pan Z."/>
            <person name="Kale S.D."/>
            <person name="Song Y."/>
            <person name="King H."/>
            <person name="Zhang Q."/>
            <person name="Presley C."/>
            <person name="Deng X."/>
            <person name="Wei C.I."/>
            <person name="Xiao S."/>
        </authorList>
    </citation>
    <scope>NUCLEOTIDE SEQUENCE [LARGE SCALE GENOMIC DNA]</scope>
    <source>
        <strain evidence="10">UCSC1</strain>
    </source>
</reference>
<organism evidence="10 11">
    <name type="scientific">Golovinomyces cichoracearum</name>
    <dbReference type="NCBI Taxonomy" id="62708"/>
    <lineage>
        <taxon>Eukaryota</taxon>
        <taxon>Fungi</taxon>
        <taxon>Dikarya</taxon>
        <taxon>Ascomycota</taxon>
        <taxon>Pezizomycotina</taxon>
        <taxon>Leotiomycetes</taxon>
        <taxon>Erysiphales</taxon>
        <taxon>Erysiphaceae</taxon>
        <taxon>Golovinomyces</taxon>
    </lineage>
</organism>
<evidence type="ECO:0000256" key="1">
    <source>
        <dbReference type="ARBA" id="ARBA00004123"/>
    </source>
</evidence>
<accession>A0A420J612</accession>
<evidence type="ECO:0000256" key="9">
    <source>
        <dbReference type="SAM" id="MobiDB-lite"/>
    </source>
</evidence>
<keyword evidence="6" id="KW-0539">Nucleus</keyword>
<feature type="region of interest" description="Disordered" evidence="9">
    <location>
        <begin position="512"/>
        <end position="536"/>
    </location>
</feature>
<feature type="compositionally biased region" description="Polar residues" evidence="9">
    <location>
        <begin position="10"/>
        <end position="30"/>
    </location>
</feature>
<comment type="caution">
    <text evidence="10">The sequence shown here is derived from an EMBL/GenBank/DDBJ whole genome shotgun (WGS) entry which is preliminary data.</text>
</comment>
<dbReference type="PANTHER" id="PTHR23168:SF0">
    <property type="entry name" value="MITOTIC SPINDLE ASSEMBLY CHECKPOINT PROTEIN MAD1"/>
    <property type="match status" value="1"/>
</dbReference>
<keyword evidence="8" id="KW-0175">Coiled coil</keyword>
<name>A0A420J612_9PEZI</name>
<dbReference type="GO" id="GO:0000776">
    <property type="term" value="C:kinetochore"/>
    <property type="evidence" value="ECO:0007669"/>
    <property type="project" value="TreeGrafter"/>
</dbReference>
<keyword evidence="4" id="KW-0132">Cell division</keyword>
<dbReference type="GO" id="GO:0072686">
    <property type="term" value="C:mitotic spindle"/>
    <property type="evidence" value="ECO:0007669"/>
    <property type="project" value="TreeGrafter"/>
</dbReference>
<dbReference type="AlphaFoldDB" id="A0A420J612"/>
<evidence type="ECO:0000256" key="6">
    <source>
        <dbReference type="ARBA" id="ARBA00023242"/>
    </source>
</evidence>
<gene>
    <name evidence="10" type="ORF">GcC1_017005b</name>
</gene>
<keyword evidence="7" id="KW-0131">Cell cycle</keyword>
<evidence type="ECO:0000256" key="4">
    <source>
        <dbReference type="ARBA" id="ARBA00022618"/>
    </source>
</evidence>
<keyword evidence="5" id="KW-0498">Mitosis</keyword>
<evidence type="ECO:0000313" key="10">
    <source>
        <dbReference type="EMBL" id="RKF82224.1"/>
    </source>
</evidence>
<evidence type="ECO:0000313" key="11">
    <source>
        <dbReference type="Proteomes" id="UP000285405"/>
    </source>
</evidence>
<feature type="coiled-coil region" evidence="8">
    <location>
        <begin position="411"/>
        <end position="438"/>
    </location>
</feature>
<evidence type="ECO:0000256" key="7">
    <source>
        <dbReference type="ARBA" id="ARBA00023306"/>
    </source>
</evidence>
<protein>
    <recommendedName>
        <fullName evidence="3">Spindle assembly checkpoint component MAD1</fullName>
    </recommendedName>
</protein>
<evidence type="ECO:0000256" key="8">
    <source>
        <dbReference type="SAM" id="Coils"/>
    </source>
</evidence>
<dbReference type="Pfam" id="PF05557">
    <property type="entry name" value="MAD"/>
    <property type="match status" value="1"/>
</dbReference>
<dbReference type="Proteomes" id="UP000285405">
    <property type="component" value="Unassembled WGS sequence"/>
</dbReference>